<protein>
    <recommendedName>
        <fullName evidence="3">IGFBP N-terminal domain-containing protein</fullName>
    </recommendedName>
</protein>
<name>A0A8X6WVI8_9ARAC</name>
<evidence type="ECO:0000313" key="2">
    <source>
        <dbReference type="Proteomes" id="UP000886998"/>
    </source>
</evidence>
<evidence type="ECO:0000313" key="1">
    <source>
        <dbReference type="EMBL" id="GFY41367.1"/>
    </source>
</evidence>
<gene>
    <name evidence="1" type="primary">NCL1_62680</name>
    <name evidence="1" type="ORF">TNIN_62631</name>
</gene>
<accession>A0A8X6WVI8</accession>
<keyword evidence="2" id="KW-1185">Reference proteome</keyword>
<reference evidence="1" key="1">
    <citation type="submission" date="2020-08" db="EMBL/GenBank/DDBJ databases">
        <title>Multicomponent nature underlies the extraordinary mechanical properties of spider dragline silk.</title>
        <authorList>
            <person name="Kono N."/>
            <person name="Nakamura H."/>
            <person name="Mori M."/>
            <person name="Yoshida Y."/>
            <person name="Ohtoshi R."/>
            <person name="Malay A.D."/>
            <person name="Moran D.A.P."/>
            <person name="Tomita M."/>
            <person name="Numata K."/>
            <person name="Arakawa K."/>
        </authorList>
    </citation>
    <scope>NUCLEOTIDE SEQUENCE</scope>
</reference>
<evidence type="ECO:0008006" key="3">
    <source>
        <dbReference type="Google" id="ProtNLM"/>
    </source>
</evidence>
<dbReference type="Proteomes" id="UP000886998">
    <property type="component" value="Unassembled WGS sequence"/>
</dbReference>
<dbReference type="AlphaFoldDB" id="A0A8X6WVI8"/>
<dbReference type="EMBL" id="BMAV01002459">
    <property type="protein sequence ID" value="GFY41367.1"/>
    <property type="molecule type" value="Genomic_DNA"/>
</dbReference>
<proteinExistence type="predicted"/>
<comment type="caution">
    <text evidence="1">The sequence shown here is derived from an EMBL/GenBank/DDBJ whole genome shotgun (WGS) entry which is preliminary data.</text>
</comment>
<organism evidence="1 2">
    <name type="scientific">Trichonephila inaurata madagascariensis</name>
    <dbReference type="NCBI Taxonomy" id="2747483"/>
    <lineage>
        <taxon>Eukaryota</taxon>
        <taxon>Metazoa</taxon>
        <taxon>Ecdysozoa</taxon>
        <taxon>Arthropoda</taxon>
        <taxon>Chelicerata</taxon>
        <taxon>Arachnida</taxon>
        <taxon>Araneae</taxon>
        <taxon>Araneomorphae</taxon>
        <taxon>Entelegynae</taxon>
        <taxon>Araneoidea</taxon>
        <taxon>Nephilidae</taxon>
        <taxon>Trichonephila</taxon>
        <taxon>Trichonephila inaurata</taxon>
    </lineage>
</organism>
<dbReference type="OrthoDB" id="8189497at2759"/>
<sequence length="144" mass="15728">MQIFITHVDKGSSVIFGQMYAGSSENTTEVCLSIFALKTKMLKIILLMSIGIVVAEAIQCTTDCSEVCCKPVHCTKDQILVKNALNCGCCDQCRTIIRKGERCNPPIFGGPPPTSQCEEGTSCTYVENCGKTICVGYNYDYTED</sequence>